<dbReference type="InterPro" id="IPR002591">
    <property type="entry name" value="Phosphodiest/P_Trfase"/>
</dbReference>
<protein>
    <recommendedName>
        <fullName evidence="3">Type I phosphodiesterase/nucleotide pyrophosphatase</fullName>
    </recommendedName>
</protein>
<organism evidence="1 2">
    <name type="scientific">Dyadobacter linearis</name>
    <dbReference type="NCBI Taxonomy" id="2823330"/>
    <lineage>
        <taxon>Bacteria</taxon>
        <taxon>Pseudomonadati</taxon>
        <taxon>Bacteroidota</taxon>
        <taxon>Cytophagia</taxon>
        <taxon>Cytophagales</taxon>
        <taxon>Spirosomataceae</taxon>
        <taxon>Dyadobacter</taxon>
    </lineage>
</organism>
<gene>
    <name evidence="1" type="ORF">DYBT9623_04674</name>
</gene>
<dbReference type="Pfam" id="PF01663">
    <property type="entry name" value="Phosphodiest"/>
    <property type="match status" value="1"/>
</dbReference>
<accession>A0ABM8UWN6</accession>
<dbReference type="PANTHER" id="PTHR10151:SF120">
    <property type="entry name" value="BIS(5'-ADENOSYL)-TRIPHOSPHATASE"/>
    <property type="match status" value="1"/>
</dbReference>
<dbReference type="SUPFAM" id="SSF53649">
    <property type="entry name" value="Alkaline phosphatase-like"/>
    <property type="match status" value="1"/>
</dbReference>
<evidence type="ECO:0000313" key="1">
    <source>
        <dbReference type="EMBL" id="CAG5073171.1"/>
    </source>
</evidence>
<dbReference type="InterPro" id="IPR017850">
    <property type="entry name" value="Alkaline_phosphatase_core_sf"/>
</dbReference>
<evidence type="ECO:0000313" key="2">
    <source>
        <dbReference type="Proteomes" id="UP000679725"/>
    </source>
</evidence>
<sequence length="434" mass="49441">MNALKSGKIAVNLRAFFILFQMKILRLSLLSFVLVLFQKESVFAQTKIKKTLFVIVDGISSDSKEKIPTPYLDAIAKVGGYTRAHVGGDKGTYSETPTISAVGYNSLLTGTWVNKHNVFDNDIKDPNYHYWTLFRFLESQYPHKKSAVFSTWLDNRTKLVGEGLEQTNKLQLDYSFDGLEVDTIHFPHDKQAEYIHKIDEKVVDEAAMYIHDNAPDMSWVYLEFTDDMGHRFGDSEQFHKAIQTMDDQMGRLWKSVQYREKTFNEDWLVVVTTDHGRDSKTGKGHGGQSDRERGTWIVTNAKDLNANFKANPGIVDIMPTVARHMDIHIPKDQAFEVDGIALTGKISMNNPTIKKEQGKIALTWKSINKEGNVKVWITTTNNFAKGTRDIYHLAAEVPVTNEKAEIDISKYPSGFFKVVLEAKYNSVNRWIVEK</sequence>
<keyword evidence="2" id="KW-1185">Reference proteome</keyword>
<comment type="caution">
    <text evidence="1">The sequence shown here is derived from an EMBL/GenBank/DDBJ whole genome shotgun (WGS) entry which is preliminary data.</text>
</comment>
<dbReference type="EMBL" id="CAJRAU010000008">
    <property type="protein sequence ID" value="CAG5073171.1"/>
    <property type="molecule type" value="Genomic_DNA"/>
</dbReference>
<dbReference type="Proteomes" id="UP000679725">
    <property type="component" value="Unassembled WGS sequence"/>
</dbReference>
<evidence type="ECO:0008006" key="3">
    <source>
        <dbReference type="Google" id="ProtNLM"/>
    </source>
</evidence>
<name>A0ABM8UWN6_9BACT</name>
<dbReference type="Gene3D" id="3.40.720.10">
    <property type="entry name" value="Alkaline Phosphatase, subunit A"/>
    <property type="match status" value="1"/>
</dbReference>
<dbReference type="PANTHER" id="PTHR10151">
    <property type="entry name" value="ECTONUCLEOTIDE PYROPHOSPHATASE/PHOSPHODIESTERASE"/>
    <property type="match status" value="1"/>
</dbReference>
<reference evidence="1 2" key="1">
    <citation type="submission" date="2021-04" db="EMBL/GenBank/DDBJ databases">
        <authorList>
            <person name="Rodrigo-Torres L."/>
            <person name="Arahal R. D."/>
            <person name="Lucena T."/>
        </authorList>
    </citation>
    <scope>NUCLEOTIDE SEQUENCE [LARGE SCALE GENOMIC DNA]</scope>
    <source>
        <strain evidence="1 2">CECT 9623</strain>
    </source>
</reference>
<proteinExistence type="predicted"/>